<dbReference type="FunFam" id="3.40.228.10:FF:000002">
    <property type="entry name" value="Formate dehydrogenase subunit alpha"/>
    <property type="match status" value="1"/>
</dbReference>
<dbReference type="Gene3D" id="3.30.70.20">
    <property type="match status" value="1"/>
</dbReference>
<dbReference type="GO" id="GO:0015942">
    <property type="term" value="P:formate metabolic process"/>
    <property type="evidence" value="ECO:0007669"/>
    <property type="project" value="InterPro"/>
</dbReference>
<keyword evidence="16" id="KW-0472">Membrane</keyword>
<dbReference type="PROSITE" id="PS00198">
    <property type="entry name" value="4FE4S_FER_1"/>
    <property type="match status" value="1"/>
</dbReference>
<evidence type="ECO:0000256" key="15">
    <source>
        <dbReference type="ARBA" id="ARBA00023027"/>
    </source>
</evidence>
<dbReference type="STRING" id="56779.SAMN05421834_105107"/>
<evidence type="ECO:0000313" key="23">
    <source>
        <dbReference type="Proteomes" id="UP000185669"/>
    </source>
</evidence>
<dbReference type="GO" id="GO:0003954">
    <property type="term" value="F:NADH dehydrogenase activity"/>
    <property type="evidence" value="ECO:0007669"/>
    <property type="project" value="TreeGrafter"/>
</dbReference>
<dbReference type="InterPro" id="IPR006963">
    <property type="entry name" value="Mopterin_OxRdtase_4Fe-4S_dom"/>
</dbReference>
<evidence type="ECO:0000256" key="8">
    <source>
        <dbReference type="ARBA" id="ARBA00022714"/>
    </source>
</evidence>
<dbReference type="CDD" id="cd02790">
    <property type="entry name" value="MopB_CT_Formate-Dh_H"/>
    <property type="match status" value="1"/>
</dbReference>
<dbReference type="GO" id="GO:0016020">
    <property type="term" value="C:membrane"/>
    <property type="evidence" value="ECO:0007669"/>
    <property type="project" value="UniProtKB-SubCell"/>
</dbReference>
<dbReference type="SUPFAM" id="SSF54292">
    <property type="entry name" value="2Fe-2S ferredoxin-like"/>
    <property type="match status" value="1"/>
</dbReference>
<dbReference type="EMBL" id="FTNC01000005">
    <property type="protein sequence ID" value="SIQ54076.1"/>
    <property type="molecule type" value="Genomic_DNA"/>
</dbReference>
<dbReference type="InterPro" id="IPR009010">
    <property type="entry name" value="Asp_de-COase-like_dom_sf"/>
</dbReference>
<dbReference type="SUPFAM" id="SSF53706">
    <property type="entry name" value="Formate dehydrogenase/DMSO reductase, domains 1-3"/>
    <property type="match status" value="1"/>
</dbReference>
<evidence type="ECO:0000259" key="20">
    <source>
        <dbReference type="PROSITE" id="PS51669"/>
    </source>
</evidence>
<keyword evidence="10" id="KW-0677">Repeat</keyword>
<dbReference type="CDD" id="cd00207">
    <property type="entry name" value="fer2"/>
    <property type="match status" value="1"/>
</dbReference>
<evidence type="ECO:0000256" key="16">
    <source>
        <dbReference type="ARBA" id="ARBA00023136"/>
    </source>
</evidence>
<evidence type="ECO:0000256" key="9">
    <source>
        <dbReference type="ARBA" id="ARBA00022723"/>
    </source>
</evidence>
<dbReference type="InterPro" id="IPR001041">
    <property type="entry name" value="2Fe-2S_ferredoxin-type"/>
</dbReference>
<dbReference type="PANTHER" id="PTHR43105:SF14">
    <property type="entry name" value="FORMATE DEHYDROGENASE H"/>
    <property type="match status" value="1"/>
</dbReference>
<dbReference type="InterPro" id="IPR027467">
    <property type="entry name" value="MopterinOxRdtase_cofactor_BS"/>
</dbReference>
<dbReference type="SMART" id="SM00926">
    <property type="entry name" value="Molybdop_Fe4S4"/>
    <property type="match status" value="1"/>
</dbReference>
<dbReference type="InterPro" id="IPR006478">
    <property type="entry name" value="Formate_DH_asu"/>
</dbReference>
<dbReference type="Pfam" id="PF22117">
    <property type="entry name" value="Fer4_Nqo3"/>
    <property type="match status" value="1"/>
</dbReference>
<evidence type="ECO:0000256" key="6">
    <source>
        <dbReference type="ARBA" id="ARBA00022485"/>
    </source>
</evidence>
<keyword evidence="6" id="KW-0004">4Fe-4S</keyword>
<dbReference type="InterPro" id="IPR006656">
    <property type="entry name" value="Mopterin_OxRdtase"/>
</dbReference>
<dbReference type="InterPro" id="IPR041924">
    <property type="entry name" value="Formate_Dh-H_N"/>
</dbReference>
<dbReference type="Gene3D" id="3.40.228.10">
    <property type="entry name" value="Dimethylsulfoxide Reductase, domain 2"/>
    <property type="match status" value="1"/>
</dbReference>
<dbReference type="Pfam" id="PF13510">
    <property type="entry name" value="Fer2_4"/>
    <property type="match status" value="1"/>
</dbReference>
<dbReference type="Pfam" id="PF01568">
    <property type="entry name" value="Molydop_binding"/>
    <property type="match status" value="1"/>
</dbReference>
<feature type="domain" description="4Fe-4S ferredoxin-type" evidence="19">
    <location>
        <begin position="137"/>
        <end position="170"/>
    </location>
</feature>
<dbReference type="InterPro" id="IPR050123">
    <property type="entry name" value="Prok_molybdopt-oxidoreductase"/>
</dbReference>
<dbReference type="FunFam" id="3.30.70.20:FF:000035">
    <property type="entry name" value="Iron hydrogenase 1"/>
    <property type="match status" value="1"/>
</dbReference>
<dbReference type="PROSITE" id="PS51379">
    <property type="entry name" value="4FE4S_FER_2"/>
    <property type="match status" value="2"/>
</dbReference>
<dbReference type="PROSITE" id="PS00551">
    <property type="entry name" value="MOLYBDOPTERIN_PROK_1"/>
    <property type="match status" value="1"/>
</dbReference>
<accession>A0A1N6TLV7</accession>
<keyword evidence="9" id="KW-0479">Metal-binding</keyword>
<dbReference type="InterPro" id="IPR006655">
    <property type="entry name" value="Mopterin_OxRdtase_prok_CS"/>
</dbReference>
<evidence type="ECO:0000256" key="5">
    <source>
        <dbReference type="ARBA" id="ARBA00007023"/>
    </source>
</evidence>
<dbReference type="SUPFAM" id="SSF54862">
    <property type="entry name" value="4Fe-4S ferredoxins"/>
    <property type="match status" value="1"/>
</dbReference>
<keyword evidence="13" id="KW-0408">Iron</keyword>
<comment type="similarity">
    <text evidence="5">In the C-terminal section; belongs to the prokaryotic molybdopterin-containing oxidoreductase family.</text>
</comment>
<dbReference type="Pfam" id="PF10588">
    <property type="entry name" value="NADH-G_4Fe-4S_3"/>
    <property type="match status" value="1"/>
</dbReference>
<evidence type="ECO:0000256" key="2">
    <source>
        <dbReference type="ARBA" id="ARBA00001966"/>
    </source>
</evidence>
<dbReference type="InterPro" id="IPR006657">
    <property type="entry name" value="MoPterin_dinucl-bd_dom"/>
</dbReference>
<dbReference type="InterPro" id="IPR017896">
    <property type="entry name" value="4Fe4S_Fe-S-bd"/>
</dbReference>
<feature type="domain" description="4Fe-4S Mo/W bis-MGD-type" evidence="20">
    <location>
        <begin position="220"/>
        <end position="278"/>
    </location>
</feature>
<comment type="similarity">
    <text evidence="4">Belongs to the complex I 75 kDa subunit family.</text>
</comment>
<comment type="cofactor">
    <cofactor evidence="17">
        <name>[2Fe-2S] cluster</name>
        <dbReference type="ChEBI" id="CHEBI:190135"/>
    </cofactor>
</comment>
<evidence type="ECO:0000256" key="11">
    <source>
        <dbReference type="ARBA" id="ARBA00022967"/>
    </source>
</evidence>
<dbReference type="InterPro" id="IPR019574">
    <property type="entry name" value="NADH_UbQ_OxRdtase_Gsu_4Fe4S-bd"/>
</dbReference>
<dbReference type="AlphaFoldDB" id="A0A1N6TLV7"/>
<dbReference type="Gene3D" id="2.20.25.90">
    <property type="entry name" value="ADC-like domains"/>
    <property type="match status" value="1"/>
</dbReference>
<dbReference type="Proteomes" id="UP000185669">
    <property type="component" value="Unassembled WGS sequence"/>
</dbReference>
<evidence type="ECO:0000256" key="13">
    <source>
        <dbReference type="ARBA" id="ARBA00023004"/>
    </source>
</evidence>
<dbReference type="PROSITE" id="PS00490">
    <property type="entry name" value="MOLYBDOPTERIN_PROK_2"/>
    <property type="match status" value="1"/>
</dbReference>
<dbReference type="GO" id="GO:0022904">
    <property type="term" value="P:respiratory electron transport chain"/>
    <property type="evidence" value="ECO:0007669"/>
    <property type="project" value="TreeGrafter"/>
</dbReference>
<comment type="subcellular location">
    <subcellularLocation>
        <location evidence="3">Membrane</location>
    </subcellularLocation>
</comment>
<keyword evidence="23" id="KW-1185">Reference proteome</keyword>
<feature type="domain" description="4Fe-4S ferredoxin-type" evidence="19">
    <location>
        <begin position="182"/>
        <end position="211"/>
    </location>
</feature>
<keyword evidence="15" id="KW-0520">NAD</keyword>
<dbReference type="GO" id="GO:0043546">
    <property type="term" value="F:molybdopterin cofactor binding"/>
    <property type="evidence" value="ECO:0007669"/>
    <property type="project" value="InterPro"/>
</dbReference>
<dbReference type="GO" id="GO:0046872">
    <property type="term" value="F:metal ion binding"/>
    <property type="evidence" value="ECO:0007669"/>
    <property type="project" value="UniProtKB-KW"/>
</dbReference>
<dbReference type="InterPro" id="IPR017900">
    <property type="entry name" value="4Fe4S_Fe_S_CS"/>
</dbReference>
<dbReference type="SMART" id="SM00929">
    <property type="entry name" value="NADH-G_4Fe-4S_3"/>
    <property type="match status" value="1"/>
</dbReference>
<keyword evidence="11" id="KW-1278">Translocase</keyword>
<evidence type="ECO:0000256" key="14">
    <source>
        <dbReference type="ARBA" id="ARBA00023014"/>
    </source>
</evidence>
<dbReference type="GO" id="GO:0051537">
    <property type="term" value="F:2 iron, 2 sulfur cluster binding"/>
    <property type="evidence" value="ECO:0007669"/>
    <property type="project" value="UniProtKB-KW"/>
</dbReference>
<dbReference type="GO" id="GO:0051539">
    <property type="term" value="F:4 iron, 4 sulfur cluster binding"/>
    <property type="evidence" value="ECO:0007669"/>
    <property type="project" value="UniProtKB-KW"/>
</dbReference>
<keyword evidence="14" id="KW-0411">Iron-sulfur</keyword>
<keyword evidence="7" id="KW-0500">Molybdenum</keyword>
<dbReference type="NCBIfam" id="TIGR01591">
    <property type="entry name" value="Fdh-alpha"/>
    <property type="match status" value="1"/>
</dbReference>
<evidence type="ECO:0000256" key="3">
    <source>
        <dbReference type="ARBA" id="ARBA00004370"/>
    </source>
</evidence>
<reference evidence="23" key="1">
    <citation type="submission" date="2017-01" db="EMBL/GenBank/DDBJ databases">
        <authorList>
            <person name="Varghese N."/>
            <person name="Submissions S."/>
        </authorList>
    </citation>
    <scope>NUCLEOTIDE SEQUENCE [LARGE SCALE GENOMIC DNA]</scope>
    <source>
        <strain evidence="23">ATCC 700103</strain>
    </source>
</reference>
<dbReference type="Pfam" id="PF04879">
    <property type="entry name" value="Molybdop_Fe4S4"/>
    <property type="match status" value="1"/>
</dbReference>
<feature type="domain" description="2Fe-2S ferredoxin-type" evidence="18">
    <location>
        <begin position="1"/>
        <end position="77"/>
    </location>
</feature>
<dbReference type="Gene3D" id="3.10.20.740">
    <property type="match status" value="1"/>
</dbReference>
<organism evidence="22 23">
    <name type="scientific">Halanaerobium kushneri</name>
    <dbReference type="NCBI Taxonomy" id="56779"/>
    <lineage>
        <taxon>Bacteria</taxon>
        <taxon>Bacillati</taxon>
        <taxon>Bacillota</taxon>
        <taxon>Clostridia</taxon>
        <taxon>Halanaerobiales</taxon>
        <taxon>Halanaerobiaceae</taxon>
        <taxon>Halanaerobium</taxon>
    </lineage>
</organism>
<evidence type="ECO:0000259" key="21">
    <source>
        <dbReference type="PROSITE" id="PS51839"/>
    </source>
</evidence>
<comment type="cofactor">
    <cofactor evidence="1">
        <name>Mo-bis(molybdopterin guanine dinucleotide)</name>
        <dbReference type="ChEBI" id="CHEBI:60539"/>
    </cofactor>
</comment>
<evidence type="ECO:0000256" key="12">
    <source>
        <dbReference type="ARBA" id="ARBA00023002"/>
    </source>
</evidence>
<evidence type="ECO:0000313" key="22">
    <source>
        <dbReference type="EMBL" id="SIQ54076.1"/>
    </source>
</evidence>
<dbReference type="PROSITE" id="PS51669">
    <property type="entry name" value="4FE4S_MOW_BIS_MGD"/>
    <property type="match status" value="1"/>
</dbReference>
<name>A0A1N6TLV7_9FIRM</name>
<evidence type="ECO:0000256" key="4">
    <source>
        <dbReference type="ARBA" id="ARBA00005404"/>
    </source>
</evidence>
<dbReference type="InterPro" id="IPR041925">
    <property type="entry name" value="CT_Formate-Dh_H"/>
</dbReference>
<evidence type="ECO:0000256" key="1">
    <source>
        <dbReference type="ARBA" id="ARBA00001942"/>
    </source>
</evidence>
<sequence>MEIIIDNKKIEVDKGKTVLEAAKENGIVIPTLCHSSFLEDVGACRMCLIEDLADGKLKTSCTTEVKEGMEVLTKSERVEDSRRTILDLLISDHPLDCMTCEAGGNCILQDLAYHYGIERSSYGAKVERRFEIERNNEFIELDPDKCILCGKCIRVDQDIQCSDAIDFVDRGFQTKVGAANDEGLGGEDSTCVFCGQCVELCPTGALSYIPSQNKGREYDFEKTVTTCPYCGVGCQLELKTRDRKVIEVGSVYREGTPNPYGEACVKGRFGYDFINHPDRLKKPLIKRNGSFEEAEWEEALSMVAERLTEIKDEYGGRALAGLSSAKCTNEENYLMQKFMRAVIGTNSVDHCARLCHASTVAGLVKAFGSGAMTNSIAEIEGSDVIFVIGSNPTENHPVIGSKMKKAQKQGTKLIVADPRQIELSSLAEVAIQHRPGTDVALLNGLIHVIIDEGLADQKFIEERTENYEYLASVVEDYTPEKVEEITGVEAVKIKKAARLYAEADKAAIYFAMGITQHRTGTDNVLSVANLALLTGNVGRESTGVNPLRGQNNVQGACDLGALSNVYPGYQSVEDPEIKEKFARAWETEELSEEVGLTVVEIFKQAGKEIKGLYIIGENPVISDPDQRHIEESLDKLDFLVVEDIFLTETAKFADVVLPAACFAEKEGTFTNTERRIQKVNQAIEPPGEARADWKIISEISTRMGYQMNYDSPAEIMAEIAEVTPIYGGIYADRLGDKGLQWPCKDREDPGTKFLHQGEFARGKGKFHPVTYIPPAEEVDEEYDFIMMTGRMLYHFHTGTMTRNSEPIDKHEPDAYLEINEKDAKKLRIKEGDRVRVTSRRGEVETNVRIGERVQPGQIFMPFHYAESPANRLTNPVLDQDAKIPELKVTAVKIEKVKSNKI</sequence>
<dbReference type="PANTHER" id="PTHR43105">
    <property type="entry name" value="RESPIRATORY NITRATE REDUCTASE"/>
    <property type="match status" value="1"/>
</dbReference>
<proteinExistence type="inferred from homology"/>
<keyword evidence="8" id="KW-0001">2Fe-2S</keyword>
<dbReference type="Pfam" id="PF00384">
    <property type="entry name" value="Molybdopterin"/>
    <property type="match status" value="1"/>
</dbReference>
<evidence type="ECO:0000256" key="10">
    <source>
        <dbReference type="ARBA" id="ARBA00022737"/>
    </source>
</evidence>
<dbReference type="PIRSF" id="PIRSF036643">
    <property type="entry name" value="FDH_alpha"/>
    <property type="match status" value="1"/>
</dbReference>
<dbReference type="InterPro" id="IPR054351">
    <property type="entry name" value="NADH_UbQ_OxRdtase_ferredoxin"/>
</dbReference>
<dbReference type="FunFam" id="3.10.20.740:FF:000004">
    <property type="entry name" value="NADH-quinone oxidoreductase"/>
    <property type="match status" value="1"/>
</dbReference>
<comment type="cofactor">
    <cofactor evidence="2">
        <name>[4Fe-4S] cluster</name>
        <dbReference type="ChEBI" id="CHEBI:49883"/>
    </cofactor>
</comment>
<dbReference type="Gene3D" id="3.40.50.740">
    <property type="match status" value="1"/>
</dbReference>
<evidence type="ECO:0000259" key="18">
    <source>
        <dbReference type="PROSITE" id="PS51085"/>
    </source>
</evidence>
<dbReference type="Gene3D" id="2.40.40.20">
    <property type="match status" value="1"/>
</dbReference>
<evidence type="ECO:0000259" key="19">
    <source>
        <dbReference type="PROSITE" id="PS51379"/>
    </source>
</evidence>
<evidence type="ECO:0000256" key="7">
    <source>
        <dbReference type="ARBA" id="ARBA00022505"/>
    </source>
</evidence>
<dbReference type="SUPFAM" id="SSF50692">
    <property type="entry name" value="ADC-like"/>
    <property type="match status" value="1"/>
</dbReference>
<dbReference type="FunFam" id="2.40.40.20:FF:000005">
    <property type="entry name" value="Periplasmic nitrate reductase"/>
    <property type="match status" value="1"/>
</dbReference>
<gene>
    <name evidence="22" type="ORF">SAMN05421834_105107</name>
</gene>
<dbReference type="CDD" id="cd02753">
    <property type="entry name" value="MopB_Formate-Dh-H"/>
    <property type="match status" value="1"/>
</dbReference>
<protein>
    <submittedName>
        <fullName evidence="22">NAD-dependent formate dehydrogenase catalytic subunit</fullName>
    </submittedName>
</protein>
<feature type="domain" description="4Fe-4S His(Cys)3-ligated-type" evidence="21">
    <location>
        <begin position="77"/>
        <end position="116"/>
    </location>
</feature>
<dbReference type="PROSITE" id="PS51839">
    <property type="entry name" value="4FE4S_HC3"/>
    <property type="match status" value="1"/>
</dbReference>
<dbReference type="GO" id="GO:0008863">
    <property type="term" value="F:formate dehydrogenase (NAD+) activity"/>
    <property type="evidence" value="ECO:0007669"/>
    <property type="project" value="InterPro"/>
</dbReference>
<dbReference type="PROSITE" id="PS51085">
    <property type="entry name" value="2FE2S_FER_2"/>
    <property type="match status" value="1"/>
</dbReference>
<keyword evidence="12" id="KW-0560">Oxidoreductase</keyword>
<dbReference type="InterPro" id="IPR036010">
    <property type="entry name" value="2Fe-2S_ferredoxin-like_sf"/>
</dbReference>
<evidence type="ECO:0000256" key="17">
    <source>
        <dbReference type="ARBA" id="ARBA00034078"/>
    </source>
</evidence>